<dbReference type="NCBIfam" id="NF005559">
    <property type="entry name" value="PRK07231.1"/>
    <property type="match status" value="1"/>
</dbReference>
<dbReference type="Pfam" id="PF13561">
    <property type="entry name" value="adh_short_C2"/>
    <property type="match status" value="1"/>
</dbReference>
<dbReference type="AlphaFoldDB" id="A0A540VD11"/>
<comment type="similarity">
    <text evidence="1">Belongs to the short-chain dehydrogenases/reductases (SDR) family.</text>
</comment>
<dbReference type="PANTHER" id="PTHR43639:SF1">
    <property type="entry name" value="SHORT-CHAIN DEHYDROGENASE_REDUCTASE FAMILY PROTEIN"/>
    <property type="match status" value="1"/>
</dbReference>
<evidence type="ECO:0000256" key="2">
    <source>
        <dbReference type="ARBA" id="ARBA00023002"/>
    </source>
</evidence>
<protein>
    <submittedName>
        <fullName evidence="3">SDR family oxidoreductase</fullName>
    </submittedName>
</protein>
<comment type="caution">
    <text evidence="3">The sequence shown here is derived from an EMBL/GenBank/DDBJ whole genome shotgun (WGS) entry which is preliminary data.</text>
</comment>
<accession>A0A540VD11</accession>
<dbReference type="PANTHER" id="PTHR43639">
    <property type="entry name" value="OXIDOREDUCTASE, SHORT-CHAIN DEHYDROGENASE/REDUCTASE FAMILY (AFU_ORTHOLOGUE AFUA_5G02870)"/>
    <property type="match status" value="1"/>
</dbReference>
<dbReference type="Proteomes" id="UP000317371">
    <property type="component" value="Unassembled WGS sequence"/>
</dbReference>
<evidence type="ECO:0000256" key="1">
    <source>
        <dbReference type="ARBA" id="ARBA00006484"/>
    </source>
</evidence>
<dbReference type="InParanoid" id="A0A540VD11"/>
<dbReference type="FunCoup" id="A0A540VD11">
    <property type="interactions" value="108"/>
</dbReference>
<dbReference type="PRINTS" id="PR00081">
    <property type="entry name" value="GDHRDH"/>
</dbReference>
<dbReference type="FunFam" id="3.40.50.720:FF:000084">
    <property type="entry name" value="Short-chain dehydrogenase reductase"/>
    <property type="match status" value="1"/>
</dbReference>
<sequence>MPPSTAPLDGKTALVTGSSRGIGRGIALALAAQGCNVAVHFARRRPEAEETVQAVMAHGVQSAAFRANLAREEAARQLVAEVMDRFGSVDIFVANAASGTLRPALELEAKAWDWTFNINVRSVLAAVQSAAPAMRQRGWGRVITVTSAGSRRVIPHYGVVGISKAALEALTRYLAVELAPDGITVNGVSPGFVETDALDFFPNKDEMLERAVRATPAGRLVTPEDVGQVVAWLCSDQAAMIVGQIIEIDGGYGLLAQG</sequence>
<dbReference type="OrthoDB" id="125587at2"/>
<dbReference type="GO" id="GO:0016491">
    <property type="term" value="F:oxidoreductase activity"/>
    <property type="evidence" value="ECO:0007669"/>
    <property type="project" value="UniProtKB-KW"/>
</dbReference>
<dbReference type="Gene3D" id="3.40.50.720">
    <property type="entry name" value="NAD(P)-binding Rossmann-like Domain"/>
    <property type="match status" value="1"/>
</dbReference>
<evidence type="ECO:0000313" key="3">
    <source>
        <dbReference type="EMBL" id="TQE94669.1"/>
    </source>
</evidence>
<dbReference type="CDD" id="cd05359">
    <property type="entry name" value="ChcA_like_SDR_c"/>
    <property type="match status" value="1"/>
</dbReference>
<dbReference type="RefSeq" id="WP_141611061.1">
    <property type="nucleotide sequence ID" value="NZ_VIGC02000021.1"/>
</dbReference>
<keyword evidence="4" id="KW-1185">Reference proteome</keyword>
<reference evidence="3 4" key="1">
    <citation type="submission" date="2019-06" db="EMBL/GenBank/DDBJ databases">
        <title>Genome sequence of Litorilinea aerophila BAA-2444.</title>
        <authorList>
            <person name="Maclea K.S."/>
            <person name="Maurais E.G."/>
            <person name="Iannazzi L.C."/>
        </authorList>
    </citation>
    <scope>NUCLEOTIDE SEQUENCE [LARGE SCALE GENOMIC DNA]</scope>
    <source>
        <strain evidence="3 4">ATCC BAA-2444</strain>
    </source>
</reference>
<keyword evidence="2" id="KW-0560">Oxidoreductase</keyword>
<name>A0A540VD11_9CHLR</name>
<organism evidence="3 4">
    <name type="scientific">Litorilinea aerophila</name>
    <dbReference type="NCBI Taxonomy" id="1204385"/>
    <lineage>
        <taxon>Bacteria</taxon>
        <taxon>Bacillati</taxon>
        <taxon>Chloroflexota</taxon>
        <taxon>Caldilineae</taxon>
        <taxon>Caldilineales</taxon>
        <taxon>Caldilineaceae</taxon>
        <taxon>Litorilinea</taxon>
    </lineage>
</organism>
<gene>
    <name evidence="3" type="ORF">FKZ61_15520</name>
</gene>
<dbReference type="InterPro" id="IPR002347">
    <property type="entry name" value="SDR_fam"/>
</dbReference>
<dbReference type="EMBL" id="VIGC01000021">
    <property type="protein sequence ID" value="TQE94669.1"/>
    <property type="molecule type" value="Genomic_DNA"/>
</dbReference>
<evidence type="ECO:0000313" key="4">
    <source>
        <dbReference type="Proteomes" id="UP000317371"/>
    </source>
</evidence>
<dbReference type="InterPro" id="IPR036291">
    <property type="entry name" value="NAD(P)-bd_dom_sf"/>
</dbReference>
<dbReference type="SUPFAM" id="SSF51735">
    <property type="entry name" value="NAD(P)-binding Rossmann-fold domains"/>
    <property type="match status" value="1"/>
</dbReference>
<proteinExistence type="inferred from homology"/>